<gene>
    <name evidence="1" type="ORF">CPELLU_LOCUS6318</name>
</gene>
<proteinExistence type="predicted"/>
<reference evidence="1" key="1">
    <citation type="submission" date="2021-06" db="EMBL/GenBank/DDBJ databases">
        <authorList>
            <person name="Kallberg Y."/>
            <person name="Tangrot J."/>
            <person name="Rosling A."/>
        </authorList>
    </citation>
    <scope>NUCLEOTIDE SEQUENCE</scope>
    <source>
        <strain evidence="1">FL966</strain>
    </source>
</reference>
<protein>
    <submittedName>
        <fullName evidence="1">20932_t:CDS:1</fullName>
    </submittedName>
</protein>
<dbReference type="AlphaFoldDB" id="A0A9N9G955"/>
<evidence type="ECO:0000313" key="1">
    <source>
        <dbReference type="EMBL" id="CAG8586031.1"/>
    </source>
</evidence>
<organism evidence="1 2">
    <name type="scientific">Cetraspora pellucida</name>
    <dbReference type="NCBI Taxonomy" id="1433469"/>
    <lineage>
        <taxon>Eukaryota</taxon>
        <taxon>Fungi</taxon>
        <taxon>Fungi incertae sedis</taxon>
        <taxon>Mucoromycota</taxon>
        <taxon>Glomeromycotina</taxon>
        <taxon>Glomeromycetes</taxon>
        <taxon>Diversisporales</taxon>
        <taxon>Gigasporaceae</taxon>
        <taxon>Cetraspora</taxon>
    </lineage>
</organism>
<sequence>CGTGWAKPKNFQVELGFGPVWANNFEPAIVQTKYKLGLLNIRPSSDFIKRSD</sequence>
<evidence type="ECO:0000313" key="2">
    <source>
        <dbReference type="Proteomes" id="UP000789759"/>
    </source>
</evidence>
<dbReference type="EMBL" id="CAJVQA010003880">
    <property type="protein sequence ID" value="CAG8586031.1"/>
    <property type="molecule type" value="Genomic_DNA"/>
</dbReference>
<name>A0A9N9G955_9GLOM</name>
<dbReference type="Proteomes" id="UP000789759">
    <property type="component" value="Unassembled WGS sequence"/>
</dbReference>
<keyword evidence="2" id="KW-1185">Reference proteome</keyword>
<feature type="non-terminal residue" evidence="1">
    <location>
        <position position="1"/>
    </location>
</feature>
<comment type="caution">
    <text evidence="1">The sequence shown here is derived from an EMBL/GenBank/DDBJ whole genome shotgun (WGS) entry which is preliminary data.</text>
</comment>
<accession>A0A9N9G955</accession>